<evidence type="ECO:0000313" key="2">
    <source>
        <dbReference type="Proteomes" id="UP000886741"/>
    </source>
</evidence>
<reference evidence="1" key="1">
    <citation type="submission" date="2020-10" db="EMBL/GenBank/DDBJ databases">
        <authorList>
            <person name="Gilroy R."/>
        </authorList>
    </citation>
    <scope>NUCLEOTIDE SEQUENCE</scope>
    <source>
        <strain evidence="1">ChiBcec16-1751</strain>
    </source>
</reference>
<dbReference type="Gene3D" id="3.40.50.1000">
    <property type="entry name" value="HAD superfamily/HAD-like"/>
    <property type="match status" value="1"/>
</dbReference>
<dbReference type="InterPro" id="IPR023214">
    <property type="entry name" value="HAD_sf"/>
</dbReference>
<dbReference type="InterPro" id="IPR006379">
    <property type="entry name" value="HAD-SF_hydro_IIB"/>
</dbReference>
<comment type="caution">
    <text evidence="1">The sequence shown here is derived from an EMBL/GenBank/DDBJ whole genome shotgun (WGS) entry which is preliminary data.</text>
</comment>
<reference evidence="1" key="2">
    <citation type="journal article" date="2021" name="PeerJ">
        <title>Extensive microbial diversity within the chicken gut microbiome revealed by metagenomics and culture.</title>
        <authorList>
            <person name="Gilroy R."/>
            <person name="Ravi A."/>
            <person name="Getino M."/>
            <person name="Pursley I."/>
            <person name="Horton D.L."/>
            <person name="Alikhan N.F."/>
            <person name="Baker D."/>
            <person name="Gharbi K."/>
            <person name="Hall N."/>
            <person name="Watson M."/>
            <person name="Adriaenssens E.M."/>
            <person name="Foster-Nyarko E."/>
            <person name="Jarju S."/>
            <person name="Secka A."/>
            <person name="Antonio M."/>
            <person name="Oren A."/>
            <person name="Chaudhuri R.R."/>
            <person name="La Ragione R."/>
            <person name="Hildebrand F."/>
            <person name="Pallen M.J."/>
        </authorList>
    </citation>
    <scope>NUCLEOTIDE SEQUENCE</scope>
    <source>
        <strain evidence="1">ChiBcec16-1751</strain>
    </source>
</reference>
<dbReference type="AlphaFoldDB" id="A0A9D1FAX1"/>
<organism evidence="1 2">
    <name type="scientific">Candidatus Avoscillospira avistercoris</name>
    <dbReference type="NCBI Taxonomy" id="2840707"/>
    <lineage>
        <taxon>Bacteria</taxon>
        <taxon>Bacillati</taxon>
        <taxon>Bacillota</taxon>
        <taxon>Clostridia</taxon>
        <taxon>Eubacteriales</taxon>
        <taxon>Oscillospiraceae</taxon>
        <taxon>Oscillospiraceae incertae sedis</taxon>
        <taxon>Candidatus Avoscillospira</taxon>
    </lineage>
</organism>
<dbReference type="Proteomes" id="UP000886741">
    <property type="component" value="Unassembled WGS sequence"/>
</dbReference>
<dbReference type="GO" id="GO:0005829">
    <property type="term" value="C:cytosol"/>
    <property type="evidence" value="ECO:0007669"/>
    <property type="project" value="TreeGrafter"/>
</dbReference>
<dbReference type="InterPro" id="IPR036412">
    <property type="entry name" value="HAD-like_sf"/>
</dbReference>
<dbReference type="EMBL" id="DVJJ01000146">
    <property type="protein sequence ID" value="HIS65609.1"/>
    <property type="molecule type" value="Genomic_DNA"/>
</dbReference>
<dbReference type="Gene3D" id="3.30.1240.10">
    <property type="match status" value="1"/>
</dbReference>
<proteinExistence type="predicted"/>
<protein>
    <submittedName>
        <fullName evidence="1">HAD family phosphatase</fullName>
    </submittedName>
</protein>
<dbReference type="SUPFAM" id="SSF56784">
    <property type="entry name" value="HAD-like"/>
    <property type="match status" value="1"/>
</dbReference>
<evidence type="ECO:0000313" key="1">
    <source>
        <dbReference type="EMBL" id="HIS65609.1"/>
    </source>
</evidence>
<sequence>MTDFSHILLVSDYDRTMTAFDGTVPQVNLDAIAEFTERGGVFTIATGRSRPMFRKPVEQLPISVPVILANGGALWEPDTDRVTVFHQLSEEAMAAVRDITTRFPQLRLELQGLDYHRCMGYDAIRDAYLARYGLEPNYGGWDDLQDIMSVACLYAPFQKAEHARPGETSPEEEAPFEAIEAIVAERYSHLLDTVRSMPRMIELLPKGCGKGNAARQLAQQLGRSTLLCVGDAPNDLDMLDKADEAFYPTSAESSLFHRGYTPLPVSCQEGTIAALVELLKQR</sequence>
<dbReference type="GO" id="GO:0016791">
    <property type="term" value="F:phosphatase activity"/>
    <property type="evidence" value="ECO:0007669"/>
    <property type="project" value="TreeGrafter"/>
</dbReference>
<accession>A0A9D1FAX1</accession>
<dbReference type="GO" id="GO:0000287">
    <property type="term" value="F:magnesium ion binding"/>
    <property type="evidence" value="ECO:0007669"/>
    <property type="project" value="TreeGrafter"/>
</dbReference>
<dbReference type="PANTHER" id="PTHR10000">
    <property type="entry name" value="PHOSPHOSERINE PHOSPHATASE"/>
    <property type="match status" value="1"/>
</dbReference>
<dbReference type="Pfam" id="PF08282">
    <property type="entry name" value="Hydrolase_3"/>
    <property type="match status" value="1"/>
</dbReference>
<dbReference type="PANTHER" id="PTHR10000:SF8">
    <property type="entry name" value="HAD SUPERFAMILY HYDROLASE-LIKE, TYPE 3"/>
    <property type="match status" value="1"/>
</dbReference>
<dbReference type="NCBIfam" id="TIGR01484">
    <property type="entry name" value="HAD-SF-IIB"/>
    <property type="match status" value="1"/>
</dbReference>
<name>A0A9D1FAX1_9FIRM</name>
<gene>
    <name evidence="1" type="ORF">IAA83_09615</name>
</gene>